<feature type="domain" description="Nuclear receptor" evidence="12">
    <location>
        <begin position="80"/>
        <end position="157"/>
    </location>
</feature>
<evidence type="ECO:0000256" key="6">
    <source>
        <dbReference type="ARBA" id="ARBA00023015"/>
    </source>
</evidence>
<dbReference type="PROSITE" id="PS51843">
    <property type="entry name" value="NR_LBD"/>
    <property type="match status" value="1"/>
</dbReference>
<dbReference type="Gene3D" id="3.30.50.10">
    <property type="entry name" value="Erythroid Transcription Factor GATA-1, subunit A"/>
    <property type="match status" value="1"/>
</dbReference>
<name>A0A914CZC7_9BILA</name>
<feature type="domain" description="NR LBD" evidence="13">
    <location>
        <begin position="201"/>
        <end position="447"/>
    </location>
</feature>
<keyword evidence="6" id="KW-0805">Transcription regulation</keyword>
<dbReference type="SMART" id="SM00399">
    <property type="entry name" value="ZnF_C4"/>
    <property type="match status" value="1"/>
</dbReference>
<keyword evidence="7" id="KW-0238">DNA-binding</keyword>
<dbReference type="InterPro" id="IPR016355">
    <property type="entry name" value="NR5-like"/>
</dbReference>
<dbReference type="SUPFAM" id="SSF57716">
    <property type="entry name" value="Glucocorticoid receptor-like (DNA-binding domain)"/>
    <property type="match status" value="1"/>
</dbReference>
<evidence type="ECO:0000256" key="2">
    <source>
        <dbReference type="ARBA" id="ARBA00005993"/>
    </source>
</evidence>
<keyword evidence="9" id="KW-0675">Receptor</keyword>
<keyword evidence="5" id="KW-0862">Zinc</keyword>
<keyword evidence="3" id="KW-0479">Metal-binding</keyword>
<reference evidence="15" key="1">
    <citation type="submission" date="2022-11" db="UniProtKB">
        <authorList>
            <consortium name="WormBaseParasite"/>
        </authorList>
    </citation>
    <scope>IDENTIFICATION</scope>
</reference>
<evidence type="ECO:0000256" key="7">
    <source>
        <dbReference type="ARBA" id="ARBA00023125"/>
    </source>
</evidence>
<feature type="compositionally biased region" description="Low complexity" evidence="11">
    <location>
        <begin position="188"/>
        <end position="200"/>
    </location>
</feature>
<dbReference type="InterPro" id="IPR013088">
    <property type="entry name" value="Znf_NHR/GATA"/>
</dbReference>
<keyword evidence="10" id="KW-0539">Nucleus</keyword>
<dbReference type="SUPFAM" id="SSF48508">
    <property type="entry name" value="Nuclear receptor ligand-binding domain"/>
    <property type="match status" value="1"/>
</dbReference>
<dbReference type="GO" id="GO:0000978">
    <property type="term" value="F:RNA polymerase II cis-regulatory region sequence-specific DNA binding"/>
    <property type="evidence" value="ECO:0007669"/>
    <property type="project" value="InterPro"/>
</dbReference>
<dbReference type="GO" id="GO:0009888">
    <property type="term" value="P:tissue development"/>
    <property type="evidence" value="ECO:0007669"/>
    <property type="project" value="TreeGrafter"/>
</dbReference>
<evidence type="ECO:0000313" key="14">
    <source>
        <dbReference type="Proteomes" id="UP000887540"/>
    </source>
</evidence>
<keyword evidence="4" id="KW-0863">Zinc-finger</keyword>
<proteinExistence type="inferred from homology"/>
<dbReference type="CDD" id="cd06960">
    <property type="entry name" value="NR_DBD_HNF4A"/>
    <property type="match status" value="1"/>
</dbReference>
<evidence type="ECO:0000256" key="9">
    <source>
        <dbReference type="ARBA" id="ARBA00023170"/>
    </source>
</evidence>
<evidence type="ECO:0000256" key="8">
    <source>
        <dbReference type="ARBA" id="ARBA00023163"/>
    </source>
</evidence>
<dbReference type="InterPro" id="IPR049636">
    <property type="entry name" value="HNF4-like_DBD"/>
</dbReference>
<dbReference type="GO" id="GO:0009755">
    <property type="term" value="P:hormone-mediated signaling pathway"/>
    <property type="evidence" value="ECO:0007669"/>
    <property type="project" value="TreeGrafter"/>
</dbReference>
<evidence type="ECO:0000256" key="4">
    <source>
        <dbReference type="ARBA" id="ARBA00022771"/>
    </source>
</evidence>
<evidence type="ECO:0000256" key="5">
    <source>
        <dbReference type="ARBA" id="ARBA00022833"/>
    </source>
</evidence>
<dbReference type="GO" id="GO:0004879">
    <property type="term" value="F:nuclear receptor activity"/>
    <property type="evidence" value="ECO:0007669"/>
    <property type="project" value="InterPro"/>
</dbReference>
<accession>A0A914CZC7</accession>
<evidence type="ECO:0000313" key="15">
    <source>
        <dbReference type="WBParaSite" id="ACRNAN_scaffold1667.g17297.t1"/>
    </source>
</evidence>
<evidence type="ECO:0000259" key="13">
    <source>
        <dbReference type="PROSITE" id="PS51843"/>
    </source>
</evidence>
<dbReference type="GO" id="GO:0008270">
    <property type="term" value="F:zinc ion binding"/>
    <property type="evidence" value="ECO:0007669"/>
    <property type="project" value="UniProtKB-KW"/>
</dbReference>
<dbReference type="Gene3D" id="1.10.565.10">
    <property type="entry name" value="Retinoid X Receptor"/>
    <property type="match status" value="1"/>
</dbReference>
<evidence type="ECO:0000256" key="1">
    <source>
        <dbReference type="ARBA" id="ARBA00004123"/>
    </source>
</evidence>
<dbReference type="PANTHER" id="PTHR24086">
    <property type="entry name" value="NUCLEAR RECEPTOR SUBFAMILY 5 GROUP A"/>
    <property type="match status" value="1"/>
</dbReference>
<dbReference type="GO" id="GO:0090575">
    <property type="term" value="C:RNA polymerase II transcription regulator complex"/>
    <property type="evidence" value="ECO:0007669"/>
    <property type="project" value="TreeGrafter"/>
</dbReference>
<dbReference type="PRINTS" id="PR00047">
    <property type="entry name" value="STROIDFINGER"/>
</dbReference>
<keyword evidence="8" id="KW-0804">Transcription</keyword>
<dbReference type="InterPro" id="IPR001628">
    <property type="entry name" value="Znf_hrmn_rcpt"/>
</dbReference>
<feature type="region of interest" description="Disordered" evidence="11">
    <location>
        <begin position="186"/>
        <end position="205"/>
    </location>
</feature>
<organism evidence="14 15">
    <name type="scientific">Acrobeloides nanus</name>
    <dbReference type="NCBI Taxonomy" id="290746"/>
    <lineage>
        <taxon>Eukaryota</taxon>
        <taxon>Metazoa</taxon>
        <taxon>Ecdysozoa</taxon>
        <taxon>Nematoda</taxon>
        <taxon>Chromadorea</taxon>
        <taxon>Rhabditida</taxon>
        <taxon>Tylenchina</taxon>
        <taxon>Cephalobomorpha</taxon>
        <taxon>Cephaloboidea</taxon>
        <taxon>Cephalobidae</taxon>
        <taxon>Acrobeloides</taxon>
    </lineage>
</organism>
<dbReference type="InterPro" id="IPR000536">
    <property type="entry name" value="Nucl_hrmn_rcpt_lig-bd"/>
</dbReference>
<protein>
    <submittedName>
        <fullName evidence="15">Uncharacterized protein</fullName>
    </submittedName>
</protein>
<dbReference type="Proteomes" id="UP000887540">
    <property type="component" value="Unplaced"/>
</dbReference>
<dbReference type="PROSITE" id="PS51030">
    <property type="entry name" value="NUCLEAR_REC_DBD_2"/>
    <property type="match status" value="1"/>
</dbReference>
<evidence type="ECO:0000256" key="11">
    <source>
        <dbReference type="SAM" id="MobiDB-lite"/>
    </source>
</evidence>
<dbReference type="AlphaFoldDB" id="A0A914CZC7"/>
<sequence>MQPRPLERFYTNHATAPQVIECESYFLQNIYHQRPDTWQPCEIPTQYYPFPTKSSPPFVMHQQEMDQPLMPRSSSDPAQYSKCMICDDIADGYHFNALSCAACSAFFRRSIADQKTYSCMTKNCSVAINIRKHGVICRYCRFQKCIISGMIPDEVQCKRIKPGATVPYPQPSKELTYRARSQRINGHGRSSSAASSGSRSPNTPLLNEITNARIEIGQNRLSTMNFPPNSCVASYTQQRNSLFGDVGLFRNYTRLIDALSHLDINHESVMHDHEVRNLFIIWLLIETTFCTVRFGGVQTNRIYFGNMCFVDVSHQSLVVFFSDGNIRDPECLARFSLPMSEYFITSVCRAVQGIKLDEKEIAGLTALLFFGLPPTSNNHPHNNSQNHERRQQVFQELADHYRFSEHDIALRMGNLVMLMSTFEEMFFMIKEFISSIEIFASVQNLIL</sequence>
<keyword evidence="14" id="KW-1185">Reference proteome</keyword>
<dbReference type="WBParaSite" id="ACRNAN_scaffold1667.g17297.t1">
    <property type="protein sequence ID" value="ACRNAN_scaffold1667.g17297.t1"/>
    <property type="gene ID" value="ACRNAN_scaffold1667.g17297"/>
</dbReference>
<comment type="subcellular location">
    <subcellularLocation>
        <location evidence="1">Nucleus</location>
    </subcellularLocation>
</comment>
<dbReference type="Pfam" id="PF00104">
    <property type="entry name" value="Hormone_recep"/>
    <property type="match status" value="1"/>
</dbReference>
<evidence type="ECO:0000256" key="3">
    <source>
        <dbReference type="ARBA" id="ARBA00022723"/>
    </source>
</evidence>
<dbReference type="PANTHER" id="PTHR24086:SF43">
    <property type="entry name" value="NUCLEAR RECEPTOR DOMAIN-CONTAINING PROTEIN"/>
    <property type="match status" value="1"/>
</dbReference>
<dbReference type="InterPro" id="IPR035500">
    <property type="entry name" value="NHR-like_dom_sf"/>
</dbReference>
<comment type="similarity">
    <text evidence="2">Belongs to the nuclear hormone receptor family.</text>
</comment>
<evidence type="ECO:0000259" key="12">
    <source>
        <dbReference type="PROSITE" id="PS51030"/>
    </source>
</evidence>
<dbReference type="Pfam" id="PF00105">
    <property type="entry name" value="zf-C4"/>
    <property type="match status" value="1"/>
</dbReference>
<evidence type="ECO:0000256" key="10">
    <source>
        <dbReference type="ARBA" id="ARBA00023242"/>
    </source>
</evidence>
<dbReference type="PROSITE" id="PS00031">
    <property type="entry name" value="NUCLEAR_REC_DBD_1"/>
    <property type="match status" value="1"/>
</dbReference>